<sequence>MCWLCGFRGAPLADAPEDGTEQPERRGGAAEPPRDERGRAADAAEDAPAAPGAP</sequence>
<dbReference type="EMBL" id="BMKS01000004">
    <property type="protein sequence ID" value="GGG28909.1"/>
    <property type="molecule type" value="Genomic_DNA"/>
</dbReference>
<accession>A0A8J2ZB05</accession>
<evidence type="ECO:0000256" key="1">
    <source>
        <dbReference type="SAM" id="MobiDB-lite"/>
    </source>
</evidence>
<dbReference type="AlphaFoldDB" id="A0A8J2ZB05"/>
<protein>
    <submittedName>
        <fullName evidence="2">Uncharacterized protein</fullName>
    </submittedName>
</protein>
<feature type="region of interest" description="Disordered" evidence="1">
    <location>
        <begin position="8"/>
        <end position="54"/>
    </location>
</feature>
<organism evidence="2 3">
    <name type="scientific">Caldovatus sediminis</name>
    <dbReference type="NCBI Taxonomy" id="2041189"/>
    <lineage>
        <taxon>Bacteria</taxon>
        <taxon>Pseudomonadati</taxon>
        <taxon>Pseudomonadota</taxon>
        <taxon>Alphaproteobacteria</taxon>
        <taxon>Acetobacterales</taxon>
        <taxon>Roseomonadaceae</taxon>
        <taxon>Caldovatus</taxon>
    </lineage>
</organism>
<dbReference type="Proteomes" id="UP000597507">
    <property type="component" value="Unassembled WGS sequence"/>
</dbReference>
<feature type="compositionally biased region" description="Basic and acidic residues" evidence="1">
    <location>
        <begin position="22"/>
        <end position="42"/>
    </location>
</feature>
<comment type="caution">
    <text evidence="2">The sequence shown here is derived from an EMBL/GenBank/DDBJ whole genome shotgun (WGS) entry which is preliminary data.</text>
</comment>
<proteinExistence type="predicted"/>
<name>A0A8J2ZB05_9PROT</name>
<evidence type="ECO:0000313" key="3">
    <source>
        <dbReference type="Proteomes" id="UP000597507"/>
    </source>
</evidence>
<reference evidence="2 3" key="1">
    <citation type="journal article" date="2014" name="Int. J. Syst. Evol. Microbiol.">
        <title>Complete genome sequence of Corynebacterium casei LMG S-19264T (=DSM 44701T), isolated from a smear-ripened cheese.</title>
        <authorList>
            <consortium name="US DOE Joint Genome Institute (JGI-PGF)"/>
            <person name="Walter F."/>
            <person name="Albersmeier A."/>
            <person name="Kalinowski J."/>
            <person name="Ruckert C."/>
        </authorList>
    </citation>
    <scope>NUCLEOTIDE SEQUENCE [LARGE SCALE GENOMIC DNA]</scope>
    <source>
        <strain evidence="2 3">CGMCC 1.16330</strain>
    </source>
</reference>
<gene>
    <name evidence="2" type="ORF">GCM10010964_16030</name>
</gene>
<evidence type="ECO:0000313" key="2">
    <source>
        <dbReference type="EMBL" id="GGG28909.1"/>
    </source>
</evidence>
<keyword evidence="3" id="KW-1185">Reference proteome</keyword>